<evidence type="ECO:0000256" key="8">
    <source>
        <dbReference type="ARBA" id="ARBA00023170"/>
    </source>
</evidence>
<dbReference type="Gene3D" id="2.170.130.10">
    <property type="entry name" value="TonB-dependent receptor, plug domain"/>
    <property type="match status" value="1"/>
</dbReference>
<gene>
    <name evidence="15" type="ordered locus">TREPR_0548</name>
</gene>
<keyword evidence="5 12" id="KW-0732">Signal</keyword>
<dbReference type="InterPro" id="IPR037066">
    <property type="entry name" value="Plug_dom_sf"/>
</dbReference>
<proteinExistence type="inferred from homology"/>
<evidence type="ECO:0000259" key="13">
    <source>
        <dbReference type="Pfam" id="PF00593"/>
    </source>
</evidence>
<feature type="signal peptide" evidence="12">
    <location>
        <begin position="1"/>
        <end position="19"/>
    </location>
</feature>
<feature type="chain" id="PRO_5003336099" evidence="12">
    <location>
        <begin position="20"/>
        <end position="656"/>
    </location>
</feature>
<dbReference type="InterPro" id="IPR012910">
    <property type="entry name" value="Plug_dom"/>
</dbReference>
<evidence type="ECO:0000256" key="7">
    <source>
        <dbReference type="ARBA" id="ARBA00023136"/>
    </source>
</evidence>
<dbReference type="PROSITE" id="PS52016">
    <property type="entry name" value="TONB_DEPENDENT_REC_3"/>
    <property type="match status" value="1"/>
</dbReference>
<dbReference type="EMBL" id="CP001843">
    <property type="protein sequence ID" value="AEF86841.1"/>
    <property type="molecule type" value="Genomic_DNA"/>
</dbReference>
<evidence type="ECO:0000259" key="14">
    <source>
        <dbReference type="Pfam" id="PF07715"/>
    </source>
</evidence>
<keyword evidence="6 11" id="KW-0798">TonB box</keyword>
<dbReference type="PANTHER" id="PTHR30069:SF29">
    <property type="entry name" value="HEMOGLOBIN AND HEMOGLOBIN-HAPTOGLOBIN-BINDING PROTEIN 1-RELATED"/>
    <property type="match status" value="1"/>
</dbReference>
<dbReference type="GO" id="GO:0009279">
    <property type="term" value="C:cell outer membrane"/>
    <property type="evidence" value="ECO:0007669"/>
    <property type="project" value="UniProtKB-SubCell"/>
</dbReference>
<dbReference type="InterPro" id="IPR000531">
    <property type="entry name" value="Beta-barrel_TonB"/>
</dbReference>
<evidence type="ECO:0000256" key="9">
    <source>
        <dbReference type="ARBA" id="ARBA00023237"/>
    </source>
</evidence>
<dbReference type="eggNOG" id="COG4206">
    <property type="taxonomic scope" value="Bacteria"/>
</dbReference>
<reference evidence="15 16" key="2">
    <citation type="journal article" date="2011" name="ISME J.">
        <title>RNA-seq reveals cooperative metabolic interactions between two termite-gut spirochete species in co-culture.</title>
        <authorList>
            <person name="Rosenthal A.Z."/>
            <person name="Matson E.G."/>
            <person name="Eldar A."/>
            <person name="Leadbetter J.R."/>
        </authorList>
    </citation>
    <scope>NUCLEOTIDE SEQUENCE [LARGE SCALE GENOMIC DNA]</scope>
    <source>
        <strain evidence="16">ATCC BAA-887 / DSM 12427 / ZAS-2</strain>
    </source>
</reference>
<dbReference type="KEGG" id="tpi:TREPR_0548"/>
<keyword evidence="4 10" id="KW-0812">Transmembrane</keyword>
<dbReference type="SUPFAM" id="SSF56935">
    <property type="entry name" value="Porins"/>
    <property type="match status" value="1"/>
</dbReference>
<keyword evidence="16" id="KW-1185">Reference proteome</keyword>
<comment type="similarity">
    <text evidence="10 11">Belongs to the TonB-dependent receptor family.</text>
</comment>
<evidence type="ECO:0000256" key="10">
    <source>
        <dbReference type="PROSITE-ProRule" id="PRU01360"/>
    </source>
</evidence>
<dbReference type="STRING" id="545694.TREPR_0548"/>
<accession>F5YL96</accession>
<evidence type="ECO:0000256" key="2">
    <source>
        <dbReference type="ARBA" id="ARBA00022448"/>
    </source>
</evidence>
<keyword evidence="3 10" id="KW-1134">Transmembrane beta strand</keyword>
<keyword evidence="9 10" id="KW-0998">Cell outer membrane</keyword>
<dbReference type="GO" id="GO:0015344">
    <property type="term" value="F:siderophore uptake transmembrane transporter activity"/>
    <property type="evidence" value="ECO:0007669"/>
    <property type="project" value="TreeGrafter"/>
</dbReference>
<feature type="domain" description="TonB-dependent receptor plug" evidence="14">
    <location>
        <begin position="50"/>
        <end position="147"/>
    </location>
</feature>
<evidence type="ECO:0000256" key="3">
    <source>
        <dbReference type="ARBA" id="ARBA00022452"/>
    </source>
</evidence>
<name>F5YL96_TREPZ</name>
<keyword evidence="8 15" id="KW-0675">Receptor</keyword>
<protein>
    <submittedName>
        <fullName evidence="15">TonB-dependent receptor plug domain protein</fullName>
    </submittedName>
</protein>
<dbReference type="Gene3D" id="2.40.170.20">
    <property type="entry name" value="TonB-dependent receptor, beta-barrel domain"/>
    <property type="match status" value="1"/>
</dbReference>
<comment type="subcellular location">
    <subcellularLocation>
        <location evidence="1 10">Cell outer membrane</location>
        <topology evidence="1 10">Multi-pass membrane protein</topology>
    </subcellularLocation>
</comment>
<dbReference type="AlphaFoldDB" id="F5YL96"/>
<evidence type="ECO:0000256" key="4">
    <source>
        <dbReference type="ARBA" id="ARBA00022692"/>
    </source>
</evidence>
<dbReference type="PANTHER" id="PTHR30069">
    <property type="entry name" value="TONB-DEPENDENT OUTER MEMBRANE RECEPTOR"/>
    <property type="match status" value="1"/>
</dbReference>
<reference evidence="16" key="1">
    <citation type="submission" date="2009-12" db="EMBL/GenBank/DDBJ databases">
        <title>Complete sequence of Treponema primitia strain ZAS-2.</title>
        <authorList>
            <person name="Tetu S.G."/>
            <person name="Matson E."/>
            <person name="Ren Q."/>
            <person name="Seshadri R."/>
            <person name="Elbourne L."/>
            <person name="Hassan K.A."/>
            <person name="Durkin A."/>
            <person name="Radune D."/>
            <person name="Mohamoud Y."/>
            <person name="Shay R."/>
            <person name="Jin S."/>
            <person name="Zhang X."/>
            <person name="Lucey K."/>
            <person name="Ballor N.R."/>
            <person name="Ottesen E."/>
            <person name="Rosenthal R."/>
            <person name="Allen A."/>
            <person name="Leadbetter J.R."/>
            <person name="Paulsen I.T."/>
        </authorList>
    </citation>
    <scope>NUCLEOTIDE SEQUENCE [LARGE SCALE GENOMIC DNA]</scope>
    <source>
        <strain evidence="16">ATCC BAA-887 / DSM 12427 / ZAS-2</strain>
    </source>
</reference>
<evidence type="ECO:0000256" key="6">
    <source>
        <dbReference type="ARBA" id="ARBA00023077"/>
    </source>
</evidence>
<organism evidence="15 16">
    <name type="scientific">Treponema primitia (strain ATCC BAA-887 / DSM 12427 / ZAS-2)</name>
    <dbReference type="NCBI Taxonomy" id="545694"/>
    <lineage>
        <taxon>Bacteria</taxon>
        <taxon>Pseudomonadati</taxon>
        <taxon>Spirochaetota</taxon>
        <taxon>Spirochaetia</taxon>
        <taxon>Spirochaetales</taxon>
        <taxon>Treponemataceae</taxon>
        <taxon>Treponema</taxon>
    </lineage>
</organism>
<dbReference type="HOGENOM" id="CLU_417921_0_0_12"/>
<evidence type="ECO:0000256" key="11">
    <source>
        <dbReference type="RuleBase" id="RU003357"/>
    </source>
</evidence>
<dbReference type="Pfam" id="PF00593">
    <property type="entry name" value="TonB_dep_Rec_b-barrel"/>
    <property type="match status" value="1"/>
</dbReference>
<sequence length="656" mass="73018">MLPLLLCLFVLLFPSELSAQPVNFPELPPDYSAADELGVELPERAVLKRIITREEIEKYNAPDIATLLQEALDANVISSGPYGNTGNISLRGFDARGAVFLINGMPIDFLLPGELTLIHMDLNAVDRIEIYYGGADTLYNIPGSSGGVVNLITGEGQESGWRVQGKVSNTAALPGSYYRNNGEEQNPQLIDLLDTQGAVFSAGVGMERFSLGADIFFNQAGNHFLYRDGGYTRRQDKGGLWDLGGSAALTMHLPDSAKIIVAGDLYYGSKEENPDYFSFRNNFLFNIPVTPDRDKGFELGINSGWQILYYDREPGFHNQEEYTISVLNRWSWRFGERSLIMFGGDYHYSSLTAKNSQELHQGGLSLGGEFRLHDSLLIVPSIKAMLSSDPGGGFYIAPAPKLGIFWYAADFLTFRNNYYRIFKYPNIQELRWESGDAKGNGAIKPEDGWGGDLGTLWIITEWLNFDNAIFAQWNKDTVHWLPDPAVSTILIPQNVGETASFGADTRIGFDIPLYSFFDRLVFSLSYRYQLSYFLGEGYGFASDKRAPYTPVHTGGISLELPWKIGSSRPGPLPQKEGSLLISGHVESLRYGDSDNGEKLDPHVLLTVNLSQQISRNFSAFLTLRNALNYSYESYYRYPGQGFTLMLGLRTGFEGDT</sequence>
<dbReference type="Proteomes" id="UP000009223">
    <property type="component" value="Chromosome"/>
</dbReference>
<dbReference type="OrthoDB" id="101167at2"/>
<dbReference type="RefSeq" id="WP_015709474.1">
    <property type="nucleotide sequence ID" value="NC_015578.1"/>
</dbReference>
<evidence type="ECO:0000256" key="5">
    <source>
        <dbReference type="ARBA" id="ARBA00022729"/>
    </source>
</evidence>
<dbReference type="Pfam" id="PF07715">
    <property type="entry name" value="Plug"/>
    <property type="match status" value="1"/>
</dbReference>
<evidence type="ECO:0000256" key="12">
    <source>
        <dbReference type="SAM" id="SignalP"/>
    </source>
</evidence>
<dbReference type="InterPro" id="IPR036942">
    <property type="entry name" value="Beta-barrel_TonB_sf"/>
</dbReference>
<evidence type="ECO:0000313" key="16">
    <source>
        <dbReference type="Proteomes" id="UP000009223"/>
    </source>
</evidence>
<evidence type="ECO:0000256" key="1">
    <source>
        <dbReference type="ARBA" id="ARBA00004571"/>
    </source>
</evidence>
<keyword evidence="2 10" id="KW-0813">Transport</keyword>
<keyword evidence="7 10" id="KW-0472">Membrane</keyword>
<feature type="domain" description="TonB-dependent receptor-like beta-barrel" evidence="13">
    <location>
        <begin position="224"/>
        <end position="625"/>
    </location>
</feature>
<evidence type="ECO:0000313" key="15">
    <source>
        <dbReference type="EMBL" id="AEF86841.1"/>
    </source>
</evidence>
<dbReference type="InterPro" id="IPR039426">
    <property type="entry name" value="TonB-dep_rcpt-like"/>
</dbReference>
<dbReference type="GO" id="GO:0044718">
    <property type="term" value="P:siderophore transmembrane transport"/>
    <property type="evidence" value="ECO:0007669"/>
    <property type="project" value="TreeGrafter"/>
</dbReference>